<organism evidence="1 2">
    <name type="scientific">Nemania bipapillata</name>
    <dbReference type="NCBI Taxonomy" id="110536"/>
    <lineage>
        <taxon>Eukaryota</taxon>
        <taxon>Fungi</taxon>
        <taxon>Dikarya</taxon>
        <taxon>Ascomycota</taxon>
        <taxon>Pezizomycotina</taxon>
        <taxon>Sordariomycetes</taxon>
        <taxon>Xylariomycetidae</taxon>
        <taxon>Xylariales</taxon>
        <taxon>Xylariaceae</taxon>
        <taxon>Nemania</taxon>
    </lineage>
</organism>
<accession>A0ACC2J557</accession>
<sequence length="172" mass="20052">MAADTPFPKSLLAMPAEIRNTVYELVVSVEWGPTSQNYFVLDRPLPALFRVCRQVRSEALDVFLLRNHFHVYTSNIGLKWLHLLGRDVARFRFLILFIDLDIAAWQKYLEALLPLVSNQLELRIRNAAASLSSRQLEELPNAVGLYDVDRYRWTVVKENLVTREIIFRQIRP</sequence>
<evidence type="ECO:0000313" key="2">
    <source>
        <dbReference type="Proteomes" id="UP001153334"/>
    </source>
</evidence>
<evidence type="ECO:0000313" key="1">
    <source>
        <dbReference type="EMBL" id="KAJ8122323.1"/>
    </source>
</evidence>
<gene>
    <name evidence="1" type="ORF">ONZ43_g1452</name>
</gene>
<dbReference type="EMBL" id="JAPESX010000252">
    <property type="protein sequence ID" value="KAJ8122323.1"/>
    <property type="molecule type" value="Genomic_DNA"/>
</dbReference>
<dbReference type="Proteomes" id="UP001153334">
    <property type="component" value="Unassembled WGS sequence"/>
</dbReference>
<name>A0ACC2J557_9PEZI</name>
<comment type="caution">
    <text evidence="1">The sequence shown here is derived from an EMBL/GenBank/DDBJ whole genome shotgun (WGS) entry which is preliminary data.</text>
</comment>
<proteinExistence type="predicted"/>
<protein>
    <submittedName>
        <fullName evidence="1">Uncharacterized protein</fullName>
    </submittedName>
</protein>
<reference evidence="1" key="1">
    <citation type="submission" date="2022-11" db="EMBL/GenBank/DDBJ databases">
        <title>Genome Sequence of Nemania bipapillata.</title>
        <authorList>
            <person name="Buettner E."/>
        </authorList>
    </citation>
    <scope>NUCLEOTIDE SEQUENCE</scope>
    <source>
        <strain evidence="1">CP14</strain>
    </source>
</reference>
<keyword evidence="2" id="KW-1185">Reference proteome</keyword>